<dbReference type="EMBL" id="AKIJ01000004">
    <property type="protein sequence ID" value="KFG25607.1"/>
    <property type="molecule type" value="Genomic_DNA"/>
</dbReference>
<reference evidence="2 3" key="1">
    <citation type="journal article" date="2014" name="Genome Announc.">
        <title>Genome Sequence of the Microsporidian Species Nematocida sp1 Strain ERTm6 (ATCC PRA-372).</title>
        <authorList>
            <person name="Bakowski M.A."/>
            <person name="Priest M."/>
            <person name="Young S."/>
            <person name="Cuomo C.A."/>
            <person name="Troemel E.R."/>
        </authorList>
    </citation>
    <scope>NUCLEOTIDE SEQUENCE [LARGE SCALE GENOMIC DNA]</scope>
    <source>
        <strain evidence="2 3">ERTm6</strain>
    </source>
</reference>
<dbReference type="InterPro" id="IPR010920">
    <property type="entry name" value="LSM_dom_sf"/>
</dbReference>
<accession>A0A086J0D9</accession>
<dbReference type="Pfam" id="PF01423">
    <property type="entry name" value="LSM"/>
    <property type="match status" value="1"/>
</dbReference>
<dbReference type="GeneID" id="77676558"/>
<dbReference type="HOGENOM" id="CLU_2121709_0_0_1"/>
<dbReference type="AlphaFoldDB" id="A0A086J0D9"/>
<dbReference type="RefSeq" id="XP_052904162.1">
    <property type="nucleotide sequence ID" value="XM_053049212.1"/>
</dbReference>
<feature type="domain" description="Sm" evidence="1">
    <location>
        <begin position="15"/>
        <end position="65"/>
    </location>
</feature>
<dbReference type="InterPro" id="IPR001163">
    <property type="entry name" value="Sm_dom_euk/arc"/>
</dbReference>
<evidence type="ECO:0000313" key="3">
    <source>
        <dbReference type="Proteomes" id="UP000054524"/>
    </source>
</evidence>
<dbReference type="Gene3D" id="2.30.30.100">
    <property type="match status" value="1"/>
</dbReference>
<gene>
    <name evidence="2" type="ORF">NESG_01585</name>
</gene>
<organism evidence="2 3">
    <name type="scientific">Nematocida ausubeli (strain ATCC PRA-371 / ERTm2)</name>
    <name type="common">Nematode killer fungus</name>
    <dbReference type="NCBI Taxonomy" id="1913371"/>
    <lineage>
        <taxon>Eukaryota</taxon>
        <taxon>Fungi</taxon>
        <taxon>Fungi incertae sedis</taxon>
        <taxon>Microsporidia</taxon>
        <taxon>Nematocida</taxon>
    </lineage>
</organism>
<protein>
    <recommendedName>
        <fullName evidence="1">Sm domain-containing protein</fullName>
    </recommendedName>
</protein>
<evidence type="ECO:0000259" key="1">
    <source>
        <dbReference type="Pfam" id="PF01423"/>
    </source>
</evidence>
<dbReference type="SUPFAM" id="SSF50182">
    <property type="entry name" value="Sm-like ribonucleoproteins"/>
    <property type="match status" value="1"/>
</dbReference>
<name>A0A086J0D9_NEMA1</name>
<sequence>MQEDEKASKRDQVFDLEKYVGKKVRICFFGGIEVTGCLLGYDQLLNIVLGDGKMASFSEQEDKSLDLGELMQEAPSSMMCKGVSICSIDLMTAPESAEEYAYPENAYYTIGSRG</sequence>
<evidence type="ECO:0000313" key="2">
    <source>
        <dbReference type="EMBL" id="KFG25607.1"/>
    </source>
</evidence>
<dbReference type="Proteomes" id="UP000054524">
    <property type="component" value="Unassembled WGS sequence"/>
</dbReference>
<comment type="caution">
    <text evidence="2">The sequence shown here is derived from an EMBL/GenBank/DDBJ whole genome shotgun (WGS) entry which is preliminary data.</text>
</comment>
<keyword evidence="3" id="KW-1185">Reference proteome</keyword>
<proteinExistence type="predicted"/>
<dbReference type="GO" id="GO:0032991">
    <property type="term" value="C:protein-containing complex"/>
    <property type="evidence" value="ECO:0007669"/>
    <property type="project" value="UniProtKB-ARBA"/>
</dbReference>